<keyword evidence="1" id="KW-0238">DNA-binding</keyword>
<feature type="domain" description="HTH luxR-type" evidence="2">
    <location>
        <begin position="211"/>
        <end position="276"/>
    </location>
</feature>
<dbReference type="Proteomes" id="UP001426770">
    <property type="component" value="Unassembled WGS sequence"/>
</dbReference>
<reference evidence="3 4" key="1">
    <citation type="submission" date="2024-02" db="EMBL/GenBank/DDBJ databases">
        <title>Lysinimicrobium sediminis NBRC 112286.</title>
        <authorList>
            <person name="Ichikawa N."/>
            <person name="Katano-Makiyama Y."/>
            <person name="Hidaka K."/>
        </authorList>
    </citation>
    <scope>NUCLEOTIDE SEQUENCE [LARGE SCALE GENOMIC DNA]</scope>
    <source>
        <strain evidence="3 4">NBRC 112286</strain>
    </source>
</reference>
<protein>
    <recommendedName>
        <fullName evidence="2">HTH luxR-type domain-containing protein</fullName>
    </recommendedName>
</protein>
<accession>A0ABP9WIA7</accession>
<gene>
    <name evidence="3" type="ORF">Lsed01_01116</name>
</gene>
<evidence type="ECO:0000313" key="3">
    <source>
        <dbReference type="EMBL" id="GAA5518683.1"/>
    </source>
</evidence>
<dbReference type="PRINTS" id="PR00038">
    <property type="entry name" value="HTHLUXR"/>
</dbReference>
<dbReference type="InterPro" id="IPR036388">
    <property type="entry name" value="WH-like_DNA-bd_sf"/>
</dbReference>
<dbReference type="PANTHER" id="PTHR43214">
    <property type="entry name" value="TWO-COMPONENT RESPONSE REGULATOR"/>
    <property type="match status" value="1"/>
</dbReference>
<evidence type="ECO:0000259" key="2">
    <source>
        <dbReference type="PROSITE" id="PS50043"/>
    </source>
</evidence>
<name>A0ABP9WIA7_9MICO</name>
<proteinExistence type="predicted"/>
<dbReference type="InterPro" id="IPR039420">
    <property type="entry name" value="WalR-like"/>
</dbReference>
<dbReference type="InterPro" id="IPR016032">
    <property type="entry name" value="Sig_transdc_resp-reg_C-effctor"/>
</dbReference>
<organism evidence="3 4">
    <name type="scientific">Demequina sediminis</name>
    <dbReference type="NCBI Taxonomy" id="1930058"/>
    <lineage>
        <taxon>Bacteria</taxon>
        <taxon>Bacillati</taxon>
        <taxon>Actinomycetota</taxon>
        <taxon>Actinomycetes</taxon>
        <taxon>Micrococcales</taxon>
        <taxon>Demequinaceae</taxon>
        <taxon>Demequina</taxon>
    </lineage>
</organism>
<dbReference type="SUPFAM" id="SSF46894">
    <property type="entry name" value="C-terminal effector domain of the bipartite response regulators"/>
    <property type="match status" value="1"/>
</dbReference>
<dbReference type="Pfam" id="PF00196">
    <property type="entry name" value="GerE"/>
    <property type="match status" value="1"/>
</dbReference>
<dbReference type="CDD" id="cd06170">
    <property type="entry name" value="LuxR_C_like"/>
    <property type="match status" value="1"/>
</dbReference>
<evidence type="ECO:0000313" key="4">
    <source>
        <dbReference type="Proteomes" id="UP001426770"/>
    </source>
</evidence>
<evidence type="ECO:0000256" key="1">
    <source>
        <dbReference type="ARBA" id="ARBA00023125"/>
    </source>
</evidence>
<keyword evidence="4" id="KW-1185">Reference proteome</keyword>
<sequence>MSPAARANEPSAAEYESLLALLSEAAATTTRHDFGAVVCEGLLGLLEPAVSVSYNEIGNDIDRTAAVIRPDPGPDWFAEHQGFYEAHMHENPLVALAATEGLPEPRDWVDVDPDRRFETTPLFRGFYAPLGIRSQLAFAFPGDGTIVGIAVNRDGTPFSDRERRLMGLAAPLIALAHRHAVGTTAPLLRPAGAGLGDAWTPADQAIDVMVSRLRGRGLTDRQALVVAHAAVGATTRQLARTLGISDGTARKHLENAYARLGVTNRVAAAAVALGHAGHERSAPSHT</sequence>
<dbReference type="InterPro" id="IPR000792">
    <property type="entry name" value="Tscrpt_reg_LuxR_C"/>
</dbReference>
<dbReference type="PROSITE" id="PS50043">
    <property type="entry name" value="HTH_LUXR_2"/>
    <property type="match status" value="1"/>
</dbReference>
<dbReference type="PANTHER" id="PTHR43214:SF42">
    <property type="entry name" value="TRANSCRIPTIONAL REGULATORY PROTEIN DESR"/>
    <property type="match status" value="1"/>
</dbReference>
<comment type="caution">
    <text evidence="3">The sequence shown here is derived from an EMBL/GenBank/DDBJ whole genome shotgun (WGS) entry which is preliminary data.</text>
</comment>
<dbReference type="RefSeq" id="WP_286216256.1">
    <property type="nucleotide sequence ID" value="NZ_AP027736.1"/>
</dbReference>
<dbReference type="EMBL" id="BAABRR010000005">
    <property type="protein sequence ID" value="GAA5518683.1"/>
    <property type="molecule type" value="Genomic_DNA"/>
</dbReference>
<dbReference type="SMART" id="SM00421">
    <property type="entry name" value="HTH_LUXR"/>
    <property type="match status" value="1"/>
</dbReference>
<dbReference type="Gene3D" id="1.10.10.10">
    <property type="entry name" value="Winged helix-like DNA-binding domain superfamily/Winged helix DNA-binding domain"/>
    <property type="match status" value="1"/>
</dbReference>